<feature type="domain" description="TIR" evidence="1">
    <location>
        <begin position="1"/>
        <end position="170"/>
    </location>
</feature>
<proteinExistence type="predicted"/>
<gene>
    <name evidence="2" type="ORF">FN976_27205</name>
</gene>
<dbReference type="InterPro" id="IPR035897">
    <property type="entry name" value="Toll_tir_struct_dom_sf"/>
</dbReference>
<evidence type="ECO:0000313" key="3">
    <source>
        <dbReference type="Proteomes" id="UP000318199"/>
    </source>
</evidence>
<dbReference type="NCBIfam" id="TIGR04276">
    <property type="entry name" value="FxsC_Cterm"/>
    <property type="match status" value="1"/>
</dbReference>
<comment type="caution">
    <text evidence="2">The sequence shown here is derived from an EMBL/GenBank/DDBJ whole genome shotgun (WGS) entry which is preliminary data.</text>
</comment>
<evidence type="ECO:0000313" key="2">
    <source>
        <dbReference type="EMBL" id="TWO65499.1"/>
    </source>
</evidence>
<dbReference type="Gene3D" id="3.40.50.10140">
    <property type="entry name" value="Toll/interleukin-1 receptor homology (TIR) domain"/>
    <property type="match status" value="1"/>
</dbReference>
<dbReference type="RefSeq" id="WP_145896953.1">
    <property type="nucleotide sequence ID" value="NZ_VOBQ01000028.1"/>
</dbReference>
<reference evidence="2 3" key="1">
    <citation type="submission" date="2019-07" db="EMBL/GenBank/DDBJ databases">
        <title>Caenimonas sedimenti sp. nov., isolated from activated sludge.</title>
        <authorList>
            <person name="Xu J."/>
        </authorList>
    </citation>
    <scope>NUCLEOTIDE SEQUENCE [LARGE SCALE GENOMIC DNA]</scope>
    <source>
        <strain evidence="2 3">HX-9-20</strain>
    </source>
</reference>
<dbReference type="InterPro" id="IPR000157">
    <property type="entry name" value="TIR_dom"/>
</dbReference>
<keyword evidence="3" id="KW-1185">Reference proteome</keyword>
<accession>A0A562ZFF8</accession>
<dbReference type="GO" id="GO:0007165">
    <property type="term" value="P:signal transduction"/>
    <property type="evidence" value="ECO:0007669"/>
    <property type="project" value="InterPro"/>
</dbReference>
<dbReference type="InterPro" id="IPR026367">
    <property type="entry name" value="FxsC_C"/>
</dbReference>
<dbReference type="Pfam" id="PF13676">
    <property type="entry name" value="TIR_2"/>
    <property type="match status" value="1"/>
</dbReference>
<organism evidence="2 3">
    <name type="scientific">Caenimonas sedimenti</name>
    <dbReference type="NCBI Taxonomy" id="2596921"/>
    <lineage>
        <taxon>Bacteria</taxon>
        <taxon>Pseudomonadati</taxon>
        <taxon>Pseudomonadota</taxon>
        <taxon>Betaproteobacteria</taxon>
        <taxon>Burkholderiales</taxon>
        <taxon>Comamonadaceae</taxon>
        <taxon>Caenimonas</taxon>
    </lineage>
</organism>
<sequence>MAYEFFFSYSRSNNNEYLQTFFENLSEAVREELGKGKGEVVGFFDQRDIELGEDWDQKIFEALQDSKVMVAVGSPGYFKSIFCGKEWELFRQRCAKAVQSGAPPPPLIKPVTWIAFKIEELPAVVRAGQAAMGDPQALHNVKGLKLMLQSLTKYSVDYHEYIAQLAREIVKAGREHTIPRLAAAPSYTQMQPAFPAAPSELPLGGAAPAVLGPKHIRVVYVAANPQQLAGARTLEPYLDSGASDWKPFLPMQTTRIHAVFQHLASAEGLGFTSEELSFGPTLVQEVQKAWNLRQIVILLVDGWTLSSDANYRAILQQLDQRLDVHWCVLVPWNEEDHDSMANRPQIELALQQTFYLHRHISPNPMFYREGIRSPDELQQALRDVLTRLKEEVRKRAEIEMPVPAGPSKYVISAGA</sequence>
<dbReference type="SUPFAM" id="SSF52200">
    <property type="entry name" value="Toll/Interleukin receptor TIR domain"/>
    <property type="match status" value="1"/>
</dbReference>
<dbReference type="PROSITE" id="PS50104">
    <property type="entry name" value="TIR"/>
    <property type="match status" value="1"/>
</dbReference>
<dbReference type="AlphaFoldDB" id="A0A562ZFF8"/>
<evidence type="ECO:0000259" key="1">
    <source>
        <dbReference type="PROSITE" id="PS50104"/>
    </source>
</evidence>
<protein>
    <submittedName>
        <fullName evidence="2">TIR domain-containing protein</fullName>
    </submittedName>
</protein>
<dbReference type="OrthoDB" id="9150238at2"/>
<dbReference type="EMBL" id="VOBQ01000028">
    <property type="protein sequence ID" value="TWO65499.1"/>
    <property type="molecule type" value="Genomic_DNA"/>
</dbReference>
<name>A0A562ZFF8_9BURK</name>
<dbReference type="Proteomes" id="UP000318199">
    <property type="component" value="Unassembled WGS sequence"/>
</dbReference>